<protein>
    <submittedName>
        <fullName evidence="1">Uncharacterized protein</fullName>
    </submittedName>
</protein>
<evidence type="ECO:0000313" key="1">
    <source>
        <dbReference type="EMBL" id="KAK4009345.1"/>
    </source>
</evidence>
<evidence type="ECO:0000313" key="2">
    <source>
        <dbReference type="Proteomes" id="UP001234178"/>
    </source>
</evidence>
<sequence length="67" mass="8004">MENVLYAKHTSVCLRMIPHSTLLQLDVRFMADIRLISMYSMSSSRDVRRIRDFNFSPQRAWIGIWKD</sequence>
<accession>A0ABQ9Z8X2</accession>
<dbReference type="Proteomes" id="UP001234178">
    <property type="component" value="Unassembled WGS sequence"/>
</dbReference>
<gene>
    <name evidence="1" type="ORF">OUZ56_018462</name>
</gene>
<comment type="caution">
    <text evidence="1">The sequence shown here is derived from an EMBL/GenBank/DDBJ whole genome shotgun (WGS) entry which is preliminary data.</text>
</comment>
<proteinExistence type="predicted"/>
<organism evidence="1 2">
    <name type="scientific">Daphnia magna</name>
    <dbReference type="NCBI Taxonomy" id="35525"/>
    <lineage>
        <taxon>Eukaryota</taxon>
        <taxon>Metazoa</taxon>
        <taxon>Ecdysozoa</taxon>
        <taxon>Arthropoda</taxon>
        <taxon>Crustacea</taxon>
        <taxon>Branchiopoda</taxon>
        <taxon>Diplostraca</taxon>
        <taxon>Cladocera</taxon>
        <taxon>Anomopoda</taxon>
        <taxon>Daphniidae</taxon>
        <taxon>Daphnia</taxon>
    </lineage>
</organism>
<keyword evidence="2" id="KW-1185">Reference proteome</keyword>
<reference evidence="1 2" key="1">
    <citation type="journal article" date="2023" name="Nucleic Acids Res.">
        <title>The hologenome of Daphnia magna reveals possible DNA methylation and microbiome-mediated evolution of the host genome.</title>
        <authorList>
            <person name="Chaturvedi A."/>
            <person name="Li X."/>
            <person name="Dhandapani V."/>
            <person name="Marshall H."/>
            <person name="Kissane S."/>
            <person name="Cuenca-Cambronero M."/>
            <person name="Asole G."/>
            <person name="Calvet F."/>
            <person name="Ruiz-Romero M."/>
            <person name="Marangio P."/>
            <person name="Guigo R."/>
            <person name="Rago D."/>
            <person name="Mirbahai L."/>
            <person name="Eastwood N."/>
            <person name="Colbourne J.K."/>
            <person name="Zhou J."/>
            <person name="Mallon E."/>
            <person name="Orsini L."/>
        </authorList>
    </citation>
    <scope>NUCLEOTIDE SEQUENCE [LARGE SCALE GENOMIC DNA]</scope>
    <source>
        <strain evidence="1">LRV0_1</strain>
    </source>
</reference>
<dbReference type="EMBL" id="JAOYFB010000003">
    <property type="protein sequence ID" value="KAK4009345.1"/>
    <property type="molecule type" value="Genomic_DNA"/>
</dbReference>
<name>A0ABQ9Z8X2_9CRUS</name>